<reference evidence="2 3" key="1">
    <citation type="submission" date="2019-09" db="EMBL/GenBank/DDBJ databases">
        <title>Parvibaculum sedimenti sp. nov., isolated from sediment.</title>
        <authorList>
            <person name="Wang Y."/>
        </authorList>
    </citation>
    <scope>NUCLEOTIDE SEQUENCE [LARGE SCALE GENOMIC DNA]</scope>
    <source>
        <strain evidence="2 3">HXT-9</strain>
    </source>
</reference>
<keyword evidence="3" id="KW-1185">Reference proteome</keyword>
<feature type="transmembrane region" description="Helical" evidence="1">
    <location>
        <begin position="196"/>
        <end position="215"/>
    </location>
</feature>
<proteinExistence type="predicted"/>
<organism evidence="2 3">
    <name type="scientific">Parvibaculum sedimenti</name>
    <dbReference type="NCBI Taxonomy" id="2608632"/>
    <lineage>
        <taxon>Bacteria</taxon>
        <taxon>Pseudomonadati</taxon>
        <taxon>Pseudomonadota</taxon>
        <taxon>Alphaproteobacteria</taxon>
        <taxon>Hyphomicrobiales</taxon>
        <taxon>Parvibaculaceae</taxon>
        <taxon>Parvibaculum</taxon>
    </lineage>
</organism>
<gene>
    <name evidence="2" type="ORF">F2P47_05930</name>
</gene>
<evidence type="ECO:0000313" key="3">
    <source>
        <dbReference type="Proteomes" id="UP000468901"/>
    </source>
</evidence>
<evidence type="ECO:0000313" key="2">
    <source>
        <dbReference type="EMBL" id="KAB7741281.1"/>
    </source>
</evidence>
<keyword evidence="1" id="KW-0472">Membrane</keyword>
<dbReference type="InterPro" id="IPR043519">
    <property type="entry name" value="NT_sf"/>
</dbReference>
<dbReference type="SUPFAM" id="SSF81301">
    <property type="entry name" value="Nucleotidyltransferase"/>
    <property type="match status" value="1"/>
</dbReference>
<sequence length="274" mass="29960">MPHIASRTAPVQDPVIADVAAALSSVSGVCAVAIGGSRAIGTADAGSDYDIIAFESRLGAINKEQLNAAVAHLAGPGIASSPNGNLVNFTVRGQKVEILVRSLDVIAAEIEAARQGVFKRTLHPLHPIGYLTTIIISYVVYALPVHDPERALRNLVQRATPYPEMLRSRMIGTFRTEAEFALIHASKVRSPLDLPYLTALYAQTIACWQLMLFAINRRYPVIDKGGMRLVMGMPQHPQNFQFRTMKILRDIAGEDLQAARTESVKLHREIIAFK</sequence>
<keyword evidence="1" id="KW-0812">Transmembrane</keyword>
<dbReference type="EMBL" id="WESC01000004">
    <property type="protein sequence ID" value="KAB7741281.1"/>
    <property type="molecule type" value="Genomic_DNA"/>
</dbReference>
<dbReference type="Proteomes" id="UP000468901">
    <property type="component" value="Unassembled WGS sequence"/>
</dbReference>
<evidence type="ECO:0008006" key="4">
    <source>
        <dbReference type="Google" id="ProtNLM"/>
    </source>
</evidence>
<dbReference type="AlphaFoldDB" id="A0A6N6VJN8"/>
<dbReference type="RefSeq" id="WP_152215251.1">
    <property type="nucleotide sequence ID" value="NZ_JBAQYD010000116.1"/>
</dbReference>
<evidence type="ECO:0000256" key="1">
    <source>
        <dbReference type="SAM" id="Phobius"/>
    </source>
</evidence>
<feature type="transmembrane region" description="Helical" evidence="1">
    <location>
        <begin position="128"/>
        <end position="146"/>
    </location>
</feature>
<comment type="caution">
    <text evidence="2">The sequence shown here is derived from an EMBL/GenBank/DDBJ whole genome shotgun (WGS) entry which is preliminary data.</text>
</comment>
<name>A0A6N6VJN8_9HYPH</name>
<keyword evidence="1" id="KW-1133">Transmembrane helix</keyword>
<accession>A0A6N6VJN8</accession>
<protein>
    <recommendedName>
        <fullName evidence="4">Polymerase nucleotidyl transferase domain-containing protein</fullName>
    </recommendedName>
</protein>